<reference evidence="9 10" key="1">
    <citation type="journal article" date="2018" name="Evol. Lett.">
        <title>Horizontal gene cluster transfer increased hallucinogenic mushroom diversity.</title>
        <authorList>
            <person name="Reynolds H.T."/>
            <person name="Vijayakumar V."/>
            <person name="Gluck-Thaler E."/>
            <person name="Korotkin H.B."/>
            <person name="Matheny P.B."/>
            <person name="Slot J.C."/>
        </authorList>
    </citation>
    <scope>NUCLEOTIDE SEQUENCE [LARGE SCALE GENOMIC DNA]</scope>
    <source>
        <strain evidence="9 10">SRW20</strain>
    </source>
</reference>
<dbReference type="GO" id="GO:0046839">
    <property type="term" value="P:phospholipid dephosphorylation"/>
    <property type="evidence" value="ECO:0007669"/>
    <property type="project" value="TreeGrafter"/>
</dbReference>
<comment type="subcellular location">
    <subcellularLocation>
        <location evidence="1">Membrane</location>
        <topology evidence="1">Multi-pass membrane protein</topology>
    </subcellularLocation>
</comment>
<evidence type="ECO:0000256" key="4">
    <source>
        <dbReference type="ARBA" id="ARBA00022989"/>
    </source>
</evidence>
<dbReference type="EMBL" id="NHYE01005630">
    <property type="protein sequence ID" value="PPQ66463.1"/>
    <property type="molecule type" value="Genomic_DNA"/>
</dbReference>
<keyword evidence="5 7" id="KW-0472">Membrane</keyword>
<proteinExistence type="inferred from homology"/>
<feature type="domain" description="Phosphatidic acid phosphatase type 2/haloperoxidase" evidence="8">
    <location>
        <begin position="158"/>
        <end position="301"/>
    </location>
</feature>
<dbReference type="OrthoDB" id="8907274at2759"/>
<dbReference type="PANTHER" id="PTHR10165:SF35">
    <property type="entry name" value="RE23632P"/>
    <property type="match status" value="1"/>
</dbReference>
<protein>
    <recommendedName>
        <fullName evidence="8">Phosphatidic acid phosphatase type 2/haloperoxidase domain-containing protein</fullName>
    </recommendedName>
</protein>
<feature type="transmembrane region" description="Helical" evidence="7">
    <location>
        <begin position="90"/>
        <end position="116"/>
    </location>
</feature>
<dbReference type="SUPFAM" id="SSF48317">
    <property type="entry name" value="Acid phosphatase/Vanadium-dependent haloperoxidase"/>
    <property type="match status" value="1"/>
</dbReference>
<comment type="similarity">
    <text evidence="2">Belongs to the PA-phosphatase related phosphoesterase family.</text>
</comment>
<dbReference type="GO" id="GO:0016020">
    <property type="term" value="C:membrane"/>
    <property type="evidence" value="ECO:0007669"/>
    <property type="project" value="UniProtKB-SubCell"/>
</dbReference>
<dbReference type="Gene3D" id="1.20.144.10">
    <property type="entry name" value="Phosphatidic acid phosphatase type 2/haloperoxidase"/>
    <property type="match status" value="1"/>
</dbReference>
<dbReference type="GO" id="GO:0008195">
    <property type="term" value="F:phosphatidate phosphatase activity"/>
    <property type="evidence" value="ECO:0007669"/>
    <property type="project" value="TreeGrafter"/>
</dbReference>
<feature type="region of interest" description="Disordered" evidence="6">
    <location>
        <begin position="316"/>
        <end position="417"/>
    </location>
</feature>
<comment type="caution">
    <text evidence="9">The sequence shown here is derived from an EMBL/GenBank/DDBJ whole genome shotgun (WGS) entry which is preliminary data.</text>
</comment>
<gene>
    <name evidence="9" type="ORF">CVT26_011221</name>
</gene>
<evidence type="ECO:0000256" key="3">
    <source>
        <dbReference type="ARBA" id="ARBA00022692"/>
    </source>
</evidence>
<evidence type="ECO:0000313" key="9">
    <source>
        <dbReference type="EMBL" id="PPQ66463.1"/>
    </source>
</evidence>
<dbReference type="Proteomes" id="UP000284706">
    <property type="component" value="Unassembled WGS sequence"/>
</dbReference>
<dbReference type="SMART" id="SM00014">
    <property type="entry name" value="acidPPc"/>
    <property type="match status" value="1"/>
</dbReference>
<evidence type="ECO:0000256" key="7">
    <source>
        <dbReference type="SAM" id="Phobius"/>
    </source>
</evidence>
<dbReference type="FunCoup" id="A0A409VJP5">
    <property type="interactions" value="65"/>
</dbReference>
<evidence type="ECO:0000256" key="1">
    <source>
        <dbReference type="ARBA" id="ARBA00004141"/>
    </source>
</evidence>
<dbReference type="GO" id="GO:0006644">
    <property type="term" value="P:phospholipid metabolic process"/>
    <property type="evidence" value="ECO:0007669"/>
    <property type="project" value="InterPro"/>
</dbReference>
<keyword evidence="4 7" id="KW-1133">Transmembrane helix</keyword>
<accession>A0A409VJP5</accession>
<feature type="transmembrane region" description="Helical" evidence="7">
    <location>
        <begin position="255"/>
        <end position="274"/>
    </location>
</feature>
<dbReference type="STRING" id="231916.A0A409VJP5"/>
<dbReference type="InterPro" id="IPR000326">
    <property type="entry name" value="PAP2/HPO"/>
</dbReference>
<evidence type="ECO:0000259" key="8">
    <source>
        <dbReference type="SMART" id="SM00014"/>
    </source>
</evidence>
<feature type="transmembrane region" description="Helical" evidence="7">
    <location>
        <begin position="223"/>
        <end position="243"/>
    </location>
</feature>
<keyword evidence="10" id="KW-1185">Reference proteome</keyword>
<feature type="transmembrane region" description="Helical" evidence="7">
    <location>
        <begin position="21"/>
        <end position="40"/>
    </location>
</feature>
<dbReference type="InterPro" id="IPR043216">
    <property type="entry name" value="PAP-like"/>
</dbReference>
<dbReference type="Pfam" id="PF01569">
    <property type="entry name" value="PAP2"/>
    <property type="match status" value="1"/>
</dbReference>
<keyword evidence="3 7" id="KW-0812">Transmembrane</keyword>
<evidence type="ECO:0000256" key="6">
    <source>
        <dbReference type="SAM" id="MobiDB-lite"/>
    </source>
</evidence>
<dbReference type="CDD" id="cd03390">
    <property type="entry name" value="PAP2_containing_1_like"/>
    <property type="match status" value="1"/>
</dbReference>
<feature type="transmembrane region" description="Helical" evidence="7">
    <location>
        <begin position="286"/>
        <end position="305"/>
    </location>
</feature>
<dbReference type="AlphaFoldDB" id="A0A409VJP5"/>
<evidence type="ECO:0000256" key="5">
    <source>
        <dbReference type="ARBA" id="ARBA00023136"/>
    </source>
</evidence>
<feature type="transmembrane region" description="Helical" evidence="7">
    <location>
        <begin position="145"/>
        <end position="170"/>
    </location>
</feature>
<dbReference type="PANTHER" id="PTHR10165">
    <property type="entry name" value="LIPID PHOSPHATE PHOSPHATASE"/>
    <property type="match status" value="1"/>
</dbReference>
<feature type="compositionally biased region" description="Basic and acidic residues" evidence="6">
    <location>
        <begin position="373"/>
        <end position="390"/>
    </location>
</feature>
<name>A0A409VJP5_9AGAR</name>
<evidence type="ECO:0000256" key="2">
    <source>
        <dbReference type="ARBA" id="ARBA00008816"/>
    </source>
</evidence>
<sequence>MKFPLYPARRHSPMTSSRLRLLVYSYAPDWILTIILAYVVENTEDIAQVTQHLLSLCSAIFFSLDKVHGYRREFSLEDHTFAVHERIPNIALIMICFVSPLVIMPVINFITVRSWWDLHNSELHLYASVNSSGQSCDTNRLARMYAVYLCLIFAAETVAVILSLSLTGALTQVVKITVGRPRPDLLDRCQPPAGLSDPPYKLTNWTICTQTDEAIMIDGFRSFFSGHSSLSFCGLGFLAYYLAGKMHLFDHRGHAGKAWLALSPFMAAALVAISRTMDYRHHWQDVLVGSLVGTLFSFFGYRQYYPPLSSEHCHRPYSPRISPEDKHHGVLPMHNRNHSQSDPMAGNHHQYSDSYDDNVDFPGTEPRPTGPGHLHEVWREGEAEEADNKAGEGVNGAGQYSPLHPPALEPTRNAELQ</sequence>
<evidence type="ECO:0000313" key="10">
    <source>
        <dbReference type="Proteomes" id="UP000284706"/>
    </source>
</evidence>
<dbReference type="InterPro" id="IPR036938">
    <property type="entry name" value="PAP2/HPO_sf"/>
</dbReference>
<dbReference type="InParanoid" id="A0A409VJP5"/>
<organism evidence="9 10">
    <name type="scientific">Gymnopilus dilepis</name>
    <dbReference type="NCBI Taxonomy" id="231916"/>
    <lineage>
        <taxon>Eukaryota</taxon>
        <taxon>Fungi</taxon>
        <taxon>Dikarya</taxon>
        <taxon>Basidiomycota</taxon>
        <taxon>Agaricomycotina</taxon>
        <taxon>Agaricomycetes</taxon>
        <taxon>Agaricomycetidae</taxon>
        <taxon>Agaricales</taxon>
        <taxon>Agaricineae</taxon>
        <taxon>Hymenogastraceae</taxon>
        <taxon>Gymnopilus</taxon>
    </lineage>
</organism>